<evidence type="ECO:0000313" key="3">
    <source>
        <dbReference type="EMBL" id="UYQ94094.1"/>
    </source>
</evidence>
<dbReference type="InterPro" id="IPR028098">
    <property type="entry name" value="Glyco_trans_4-like_N"/>
</dbReference>
<dbReference type="SUPFAM" id="SSF53756">
    <property type="entry name" value="UDP-Glycosyltransferase/glycogen phosphorylase"/>
    <property type="match status" value="1"/>
</dbReference>
<gene>
    <name evidence="3" type="ORF">MKQ68_03185</name>
</gene>
<dbReference type="EMBL" id="CP107006">
    <property type="protein sequence ID" value="UYQ94094.1"/>
    <property type="molecule type" value="Genomic_DNA"/>
</dbReference>
<dbReference type="PANTHER" id="PTHR30390:SF6">
    <property type="entry name" value="DNAA INITIATOR-ASSOCIATING PROTEIN DIAA"/>
    <property type="match status" value="1"/>
</dbReference>
<name>A0ABY6J719_9BACT</name>
<dbReference type="Pfam" id="PF13580">
    <property type="entry name" value="SIS_2"/>
    <property type="match status" value="1"/>
</dbReference>
<evidence type="ECO:0000313" key="4">
    <source>
        <dbReference type="Proteomes" id="UP001162741"/>
    </source>
</evidence>
<protein>
    <submittedName>
        <fullName evidence="3">Glycosyltransferase</fullName>
        <ecNumber evidence="3">2.4.-.-</ecNumber>
    </submittedName>
</protein>
<dbReference type="CDD" id="cd03800">
    <property type="entry name" value="GT4_sucrose_synthase"/>
    <property type="match status" value="1"/>
</dbReference>
<dbReference type="PROSITE" id="PS51464">
    <property type="entry name" value="SIS"/>
    <property type="match status" value="1"/>
</dbReference>
<dbReference type="InterPro" id="IPR050099">
    <property type="entry name" value="SIS_GmhA/DiaA_subfam"/>
</dbReference>
<dbReference type="Gene3D" id="3.40.50.2000">
    <property type="entry name" value="Glycogen Phosphorylase B"/>
    <property type="match status" value="2"/>
</dbReference>
<dbReference type="PANTHER" id="PTHR30390">
    <property type="entry name" value="SEDOHEPTULOSE 7-PHOSPHATE ISOMERASE / DNAA INITIATOR-ASSOCIATING FACTOR FOR REPLICATION INITIATION"/>
    <property type="match status" value="1"/>
</dbReference>
<keyword evidence="3" id="KW-0328">Glycosyltransferase</keyword>
<organism evidence="3 4">
    <name type="scientific">Chitinophaga horti</name>
    <dbReference type="NCBI Taxonomy" id="2920382"/>
    <lineage>
        <taxon>Bacteria</taxon>
        <taxon>Pseudomonadati</taxon>
        <taxon>Bacteroidota</taxon>
        <taxon>Chitinophagia</taxon>
        <taxon>Chitinophagales</taxon>
        <taxon>Chitinophagaceae</taxon>
        <taxon>Chitinophaga</taxon>
    </lineage>
</organism>
<dbReference type="InterPro" id="IPR001296">
    <property type="entry name" value="Glyco_trans_1"/>
</dbReference>
<dbReference type="GO" id="GO:0016757">
    <property type="term" value="F:glycosyltransferase activity"/>
    <property type="evidence" value="ECO:0007669"/>
    <property type="project" value="UniProtKB-KW"/>
</dbReference>
<dbReference type="Gene3D" id="3.40.50.10490">
    <property type="entry name" value="Glucose-6-phosphate isomerase like protein, domain 1"/>
    <property type="match status" value="1"/>
</dbReference>
<evidence type="ECO:0000259" key="2">
    <source>
        <dbReference type="PROSITE" id="PS51464"/>
    </source>
</evidence>
<sequence>MKQRVAFISEHASPITSFGGVDAGGQNVYVGELACNLAKRGYEVDIFTRWDNPKLPQVIQWQRGVKIVHIEAGPKAVIPKEDLLPYMAGFREQMLQYMDANHRQYKLMHAHFFMSGLVAMDIKARKNIPFVITFHALGHVRRMHQGSQDRFPPERTQIEEEIIRQADYIVAECPQDKEDLMHYYHAPENKIVTIPCGFNPNEMYPINKQVARIILKIPEKEFVLLQLGRMVPRKGVDNVIRALRHVKYTGVPLRLVIVGGETAPGQGHDPEVMRLKKLAAELGVADKITFTGKKNRDEIKYYYSAADIFITTPWYEPFGITPLEAMACGTPVIGADVGGIKYSVQDGKTGLLVAPHNPEALAEKINTLVAQPELLDQMGTNAIRRVNSLFTWQQVAVATAGIYRKIVLSRDDNAGDQERQDLLLIDQAFESLVKTTQQTQKRLRNEVREAANVMHRALANGRKILVCGNGGSAAESQHFSAELLGRFELKKRNALPVISLTADTAFITAWSNDIGFNDVFARQVNAYGQKGDVLFVISTSGNSENLILAMEAAHKRQMMVVALLGKDGGAALELAHVPVLVATDSTQRIQELQLHVIHSLCTLIERKLYGAGQKTATPDFENQEITV</sequence>
<evidence type="ECO:0000256" key="1">
    <source>
        <dbReference type="SAM" id="Coils"/>
    </source>
</evidence>
<dbReference type="SUPFAM" id="SSF53697">
    <property type="entry name" value="SIS domain"/>
    <property type="match status" value="1"/>
</dbReference>
<accession>A0ABY6J719</accession>
<dbReference type="InterPro" id="IPR035461">
    <property type="entry name" value="GmhA/DiaA"/>
</dbReference>
<dbReference type="Proteomes" id="UP001162741">
    <property type="component" value="Chromosome"/>
</dbReference>
<reference evidence="3" key="1">
    <citation type="submission" date="2022-10" db="EMBL/GenBank/DDBJ databases">
        <title>Chitinophaga sp. nov., isolated from soil.</title>
        <authorList>
            <person name="Jeon C.O."/>
        </authorList>
    </citation>
    <scope>NUCLEOTIDE SEQUENCE</scope>
    <source>
        <strain evidence="3">R8</strain>
    </source>
</reference>
<dbReference type="InterPro" id="IPR001347">
    <property type="entry name" value="SIS_dom"/>
</dbReference>
<dbReference type="Pfam" id="PF00534">
    <property type="entry name" value="Glycos_transf_1"/>
    <property type="match status" value="1"/>
</dbReference>
<dbReference type="EC" id="2.4.-.-" evidence="3"/>
<keyword evidence="4" id="KW-1185">Reference proteome</keyword>
<dbReference type="RefSeq" id="WP_264282047.1">
    <property type="nucleotide sequence ID" value="NZ_CP107006.1"/>
</dbReference>
<dbReference type="Pfam" id="PF13439">
    <property type="entry name" value="Glyco_transf_4"/>
    <property type="match status" value="1"/>
</dbReference>
<keyword evidence="1" id="KW-0175">Coiled coil</keyword>
<keyword evidence="3" id="KW-0808">Transferase</keyword>
<feature type="domain" description="SIS" evidence="2">
    <location>
        <begin position="454"/>
        <end position="610"/>
    </location>
</feature>
<feature type="coiled-coil region" evidence="1">
    <location>
        <begin position="433"/>
        <end position="460"/>
    </location>
</feature>
<dbReference type="InterPro" id="IPR046348">
    <property type="entry name" value="SIS_dom_sf"/>
</dbReference>
<proteinExistence type="predicted"/>
<dbReference type="CDD" id="cd05006">
    <property type="entry name" value="SIS_GmhA"/>
    <property type="match status" value="1"/>
</dbReference>